<evidence type="ECO:0000256" key="8">
    <source>
        <dbReference type="ARBA" id="ARBA00023211"/>
    </source>
</evidence>
<dbReference type="InterPro" id="IPR026533">
    <property type="entry name" value="NTPase/PRRC1"/>
</dbReference>
<keyword evidence="6" id="KW-0460">Magnesium</keyword>
<accession>A0ABU8HHU8</accession>
<evidence type="ECO:0000259" key="12">
    <source>
        <dbReference type="Pfam" id="PF01931"/>
    </source>
</evidence>
<dbReference type="PANTHER" id="PTHR34699">
    <property type="match status" value="1"/>
</dbReference>
<comment type="cofactor">
    <cofactor evidence="1">
        <name>Mn(2+)</name>
        <dbReference type="ChEBI" id="CHEBI:29035"/>
    </cofactor>
</comment>
<dbReference type="Pfam" id="PF01931">
    <property type="entry name" value="NTPase_I-T"/>
    <property type="match status" value="1"/>
</dbReference>
<reference evidence="13 14" key="1">
    <citation type="journal article" date="2018" name="J. Microbiol.">
        <title>Bacillus spongiae sp. nov., isolated from sponge of Jeju Island.</title>
        <authorList>
            <person name="Lee G.E."/>
            <person name="Im W.T."/>
            <person name="Park J.S."/>
        </authorList>
    </citation>
    <scope>NUCLEOTIDE SEQUENCE [LARGE SCALE GENOMIC DNA]</scope>
    <source>
        <strain evidence="13 14">135PIL107-10</strain>
    </source>
</reference>
<gene>
    <name evidence="13" type="ORF">WAK64_17390</name>
</gene>
<evidence type="ECO:0000256" key="7">
    <source>
        <dbReference type="ARBA" id="ARBA00023080"/>
    </source>
</evidence>
<dbReference type="Gene3D" id="3.90.950.10">
    <property type="match status" value="1"/>
</dbReference>
<keyword evidence="7" id="KW-0546">Nucleotide metabolism</keyword>
<keyword evidence="4" id="KW-0547">Nucleotide-binding</keyword>
<evidence type="ECO:0000313" key="14">
    <source>
        <dbReference type="Proteomes" id="UP001312865"/>
    </source>
</evidence>
<evidence type="ECO:0000256" key="4">
    <source>
        <dbReference type="ARBA" id="ARBA00022741"/>
    </source>
</evidence>
<dbReference type="SUPFAM" id="SSF52972">
    <property type="entry name" value="ITPase-like"/>
    <property type="match status" value="1"/>
</dbReference>
<evidence type="ECO:0000256" key="3">
    <source>
        <dbReference type="ARBA" id="ARBA00022723"/>
    </source>
</evidence>
<dbReference type="InterPro" id="IPR029001">
    <property type="entry name" value="ITPase-like_fam"/>
</dbReference>
<protein>
    <recommendedName>
        <fullName evidence="9">inosine/xanthosine triphosphatase</fullName>
        <ecNumber evidence="9">3.6.1.73</ecNumber>
    </recommendedName>
</protein>
<evidence type="ECO:0000256" key="6">
    <source>
        <dbReference type="ARBA" id="ARBA00022842"/>
    </source>
</evidence>
<dbReference type="PANTHER" id="PTHR34699:SF2">
    <property type="entry name" value="NON-CANONICAL PURINE NTP PHOSPHATASE_PRRC1 DOMAIN-CONTAINING PROTEIN"/>
    <property type="match status" value="1"/>
</dbReference>
<comment type="caution">
    <text evidence="13">The sequence shown here is derived from an EMBL/GenBank/DDBJ whole genome shotgun (WGS) entry which is preliminary data.</text>
</comment>
<feature type="domain" description="Non-canonical purine NTP phosphatase/PRRC1" evidence="12">
    <location>
        <begin position="6"/>
        <end position="159"/>
    </location>
</feature>
<evidence type="ECO:0000313" key="13">
    <source>
        <dbReference type="EMBL" id="MEI5908825.1"/>
    </source>
</evidence>
<evidence type="ECO:0000256" key="1">
    <source>
        <dbReference type="ARBA" id="ARBA00001936"/>
    </source>
</evidence>
<evidence type="ECO:0000256" key="9">
    <source>
        <dbReference type="ARBA" id="ARBA00038901"/>
    </source>
</evidence>
<comment type="cofactor">
    <cofactor evidence="2">
        <name>Mg(2+)</name>
        <dbReference type="ChEBI" id="CHEBI:18420"/>
    </cofactor>
</comment>
<organism evidence="13 14">
    <name type="scientific">Bacillus spongiae</name>
    <dbReference type="NCBI Taxonomy" id="2683610"/>
    <lineage>
        <taxon>Bacteria</taxon>
        <taxon>Bacillati</taxon>
        <taxon>Bacillota</taxon>
        <taxon>Bacilli</taxon>
        <taxon>Bacillales</taxon>
        <taxon>Bacillaceae</taxon>
        <taxon>Bacillus</taxon>
    </lineage>
</organism>
<sequence length="172" mass="18723">MKVAIGSTNPTKVLAVEEAFIKNGYTLNVLATSTNSGVREQPMTDEETLIGAMNRAENARVKEAAMIGIGLEGGVTETSFGLMLCNWGALSLEGQPPIIAGGARFLLPEEIAVRLRSGEELGMVMDEYSHKSDVGKKEGAVGFFTNEKVTRKGMFEHVMNLLIGQWEFKKIR</sequence>
<keyword evidence="5" id="KW-0378">Hydrolase</keyword>
<proteinExistence type="predicted"/>
<evidence type="ECO:0000256" key="11">
    <source>
        <dbReference type="ARBA" id="ARBA00048781"/>
    </source>
</evidence>
<dbReference type="InterPro" id="IPR050299">
    <property type="entry name" value="YjjX_NTPase"/>
</dbReference>
<evidence type="ECO:0000256" key="5">
    <source>
        <dbReference type="ARBA" id="ARBA00022801"/>
    </source>
</evidence>
<dbReference type="Proteomes" id="UP001312865">
    <property type="component" value="Unassembled WGS sequence"/>
</dbReference>
<keyword evidence="3" id="KW-0479">Metal-binding</keyword>
<dbReference type="EMBL" id="JBBAXC010000016">
    <property type="protein sequence ID" value="MEI5908825.1"/>
    <property type="molecule type" value="Genomic_DNA"/>
</dbReference>
<evidence type="ECO:0000256" key="2">
    <source>
        <dbReference type="ARBA" id="ARBA00001946"/>
    </source>
</evidence>
<dbReference type="RefSeq" id="WP_336588270.1">
    <property type="nucleotide sequence ID" value="NZ_JBBAXC010000016.1"/>
</dbReference>
<comment type="catalytic activity">
    <reaction evidence="11">
        <text>XTP + H2O = XDP + phosphate + H(+)</text>
        <dbReference type="Rhea" id="RHEA:28406"/>
        <dbReference type="ChEBI" id="CHEBI:15377"/>
        <dbReference type="ChEBI" id="CHEBI:15378"/>
        <dbReference type="ChEBI" id="CHEBI:43474"/>
        <dbReference type="ChEBI" id="CHEBI:59884"/>
        <dbReference type="ChEBI" id="CHEBI:61314"/>
        <dbReference type="EC" id="3.6.1.73"/>
    </reaction>
</comment>
<comment type="catalytic activity">
    <reaction evidence="10">
        <text>ITP + H2O = IDP + phosphate + H(+)</text>
        <dbReference type="Rhea" id="RHEA:28330"/>
        <dbReference type="ChEBI" id="CHEBI:15377"/>
        <dbReference type="ChEBI" id="CHEBI:15378"/>
        <dbReference type="ChEBI" id="CHEBI:43474"/>
        <dbReference type="ChEBI" id="CHEBI:58280"/>
        <dbReference type="ChEBI" id="CHEBI:61402"/>
        <dbReference type="EC" id="3.6.1.73"/>
    </reaction>
</comment>
<name>A0ABU8HHU8_9BACI</name>
<dbReference type="EC" id="3.6.1.73" evidence="9"/>
<evidence type="ECO:0000256" key="10">
    <source>
        <dbReference type="ARBA" id="ARBA00048174"/>
    </source>
</evidence>
<keyword evidence="14" id="KW-1185">Reference proteome</keyword>
<keyword evidence="8" id="KW-0464">Manganese</keyword>